<dbReference type="AlphaFoldDB" id="A0A545T5E3"/>
<dbReference type="GO" id="GO:0015035">
    <property type="term" value="F:protein-disulfide reductase activity"/>
    <property type="evidence" value="ECO:0007669"/>
    <property type="project" value="InterPro"/>
</dbReference>
<dbReference type="RefSeq" id="WP_142943750.1">
    <property type="nucleotide sequence ID" value="NZ_VIKR01000005.1"/>
</dbReference>
<name>A0A545T5E3_9GAMM</name>
<dbReference type="InterPro" id="IPR007263">
    <property type="entry name" value="DCC1-like"/>
</dbReference>
<dbReference type="Proteomes" id="UP000317839">
    <property type="component" value="Unassembled WGS sequence"/>
</dbReference>
<proteinExistence type="predicted"/>
<keyword evidence="2" id="KW-1185">Reference proteome</keyword>
<reference evidence="1 2" key="1">
    <citation type="submission" date="2019-06" db="EMBL/GenBank/DDBJ databases">
        <title>Draft genome of Aliikangiella marina GYP-15.</title>
        <authorList>
            <person name="Wang G."/>
        </authorList>
    </citation>
    <scope>NUCLEOTIDE SEQUENCE [LARGE SCALE GENOMIC DNA]</scope>
    <source>
        <strain evidence="1 2">GYP-15</strain>
    </source>
</reference>
<protein>
    <submittedName>
        <fullName evidence="1">DUF393 domain-containing protein</fullName>
    </submittedName>
</protein>
<accession>A0A545T5E3</accession>
<evidence type="ECO:0000313" key="1">
    <source>
        <dbReference type="EMBL" id="TQV72423.1"/>
    </source>
</evidence>
<comment type="caution">
    <text evidence="1">The sequence shown here is derived from an EMBL/GenBank/DDBJ whole genome shotgun (WGS) entry which is preliminary data.</text>
</comment>
<dbReference type="EMBL" id="VIKR01000005">
    <property type="protein sequence ID" value="TQV72423.1"/>
    <property type="molecule type" value="Genomic_DNA"/>
</dbReference>
<organism evidence="1 2">
    <name type="scientific">Aliikangiella marina</name>
    <dbReference type="NCBI Taxonomy" id="1712262"/>
    <lineage>
        <taxon>Bacteria</taxon>
        <taxon>Pseudomonadati</taxon>
        <taxon>Pseudomonadota</taxon>
        <taxon>Gammaproteobacteria</taxon>
        <taxon>Oceanospirillales</taxon>
        <taxon>Pleioneaceae</taxon>
        <taxon>Aliikangiella</taxon>
    </lineage>
</organism>
<evidence type="ECO:0000313" key="2">
    <source>
        <dbReference type="Proteomes" id="UP000317839"/>
    </source>
</evidence>
<sequence>MNVKAEKNQILLVYDKECPLCDNYCRMVRIREDIGELVLVNARENSEVMAQITQMGLDIDQGMVLQMNGNIFYGSDAIHALAMISSRSTFFNRVNYWMFNSKKLSMILYPLCRFFRNLLLKVLGVKKINNLALKSNQKF</sequence>
<dbReference type="Pfam" id="PF04134">
    <property type="entry name" value="DCC1-like"/>
    <property type="match status" value="1"/>
</dbReference>
<gene>
    <name evidence="1" type="ORF">FLL45_18040</name>
</gene>
<dbReference type="OrthoDB" id="9180348at2"/>